<evidence type="ECO:0000313" key="3">
    <source>
        <dbReference type="EMBL" id="GMI31481.1"/>
    </source>
</evidence>
<organism evidence="3 4">
    <name type="scientific">Tetraparma gracilis</name>
    <dbReference type="NCBI Taxonomy" id="2962635"/>
    <lineage>
        <taxon>Eukaryota</taxon>
        <taxon>Sar</taxon>
        <taxon>Stramenopiles</taxon>
        <taxon>Ochrophyta</taxon>
        <taxon>Bolidophyceae</taxon>
        <taxon>Parmales</taxon>
        <taxon>Triparmaceae</taxon>
        <taxon>Tetraparma</taxon>
    </lineage>
</organism>
<evidence type="ECO:0000256" key="1">
    <source>
        <dbReference type="SAM" id="Coils"/>
    </source>
</evidence>
<dbReference type="InterPro" id="IPR029787">
    <property type="entry name" value="Nucleotide_cyclase"/>
</dbReference>
<gene>
    <name evidence="3" type="ORF">TeGR_g9763</name>
</gene>
<dbReference type="PROSITE" id="PS50125">
    <property type="entry name" value="GUANYLATE_CYCLASE_2"/>
    <property type="match status" value="1"/>
</dbReference>
<proteinExistence type="predicted"/>
<comment type="caution">
    <text evidence="3">The sequence shown here is derived from an EMBL/GenBank/DDBJ whole genome shotgun (WGS) entry which is preliminary data.</text>
</comment>
<feature type="non-terminal residue" evidence="3">
    <location>
        <position position="373"/>
    </location>
</feature>
<dbReference type="EMBL" id="BRYB01001697">
    <property type="protein sequence ID" value="GMI31481.1"/>
    <property type="molecule type" value="Genomic_DNA"/>
</dbReference>
<dbReference type="PANTHER" id="PTHR47455:SF1">
    <property type="entry name" value="GUANYLATE CYCLASE DOMAIN-CONTAINING PROTEIN"/>
    <property type="match status" value="1"/>
</dbReference>
<accession>A0ABQ6MRK2</accession>
<feature type="coiled-coil region" evidence="1">
    <location>
        <begin position="71"/>
        <end position="98"/>
    </location>
</feature>
<evidence type="ECO:0000313" key="4">
    <source>
        <dbReference type="Proteomes" id="UP001165060"/>
    </source>
</evidence>
<reference evidence="3 4" key="1">
    <citation type="journal article" date="2023" name="Commun. Biol.">
        <title>Genome analysis of Parmales, the sister group of diatoms, reveals the evolutionary specialization of diatoms from phago-mixotrophs to photoautotrophs.</title>
        <authorList>
            <person name="Ban H."/>
            <person name="Sato S."/>
            <person name="Yoshikawa S."/>
            <person name="Yamada K."/>
            <person name="Nakamura Y."/>
            <person name="Ichinomiya M."/>
            <person name="Sato N."/>
            <person name="Blanc-Mathieu R."/>
            <person name="Endo H."/>
            <person name="Kuwata A."/>
            <person name="Ogata H."/>
        </authorList>
    </citation>
    <scope>NUCLEOTIDE SEQUENCE [LARGE SCALE GENOMIC DNA]</scope>
</reference>
<dbReference type="PANTHER" id="PTHR47455">
    <property type="entry name" value="ADENYLYL CYCLASE BETA"/>
    <property type="match status" value="1"/>
</dbReference>
<evidence type="ECO:0000259" key="2">
    <source>
        <dbReference type="PROSITE" id="PS50125"/>
    </source>
</evidence>
<dbReference type="SUPFAM" id="SSF55073">
    <property type="entry name" value="Nucleotide cyclase"/>
    <property type="match status" value="1"/>
</dbReference>
<feature type="domain" description="Guanylate cyclase" evidence="2">
    <location>
        <begin position="146"/>
        <end position="206"/>
    </location>
</feature>
<dbReference type="Proteomes" id="UP001165060">
    <property type="component" value="Unassembled WGS sequence"/>
</dbReference>
<dbReference type="InterPro" id="IPR001054">
    <property type="entry name" value="A/G_cyclase"/>
</dbReference>
<protein>
    <recommendedName>
        <fullName evidence="2">Guanylate cyclase domain-containing protein</fullName>
    </recommendedName>
</protein>
<sequence>MRLQQQQWALQQKQQAASLKKLQEELQAFIKAKQQQQQQQQQSGPSSALVLDHRLQQVQQTQADKKSLEASMEYGSKMNELRSEIDDLKGEIQRRDAASSNSTSSSSFVYGLMELLLILQPNLVINAIASPSFELEPHFTNHPNSTLLFADISGYTALAQSLGAAGAEGTEALSSALDQFFGIAISSIYHFGGDVVKFCGDAILCVFSPDRTVSPTQAAMQAIAAAEHFVNPGDIILSPEMHSVVSDKVAVENVADKSDTKNHKLLVSATSETDGSASSTTTSNLRLSADKQPILEVFNEPQVVEALTSFAGSWSRLERSSSSMRSRVSRHDLCTTMFISISSAKLESTDPQEHLNGLNEAFVAFYSPAKLFG</sequence>
<dbReference type="Gene3D" id="3.30.70.1230">
    <property type="entry name" value="Nucleotide cyclase"/>
    <property type="match status" value="1"/>
</dbReference>
<keyword evidence="1" id="KW-0175">Coiled coil</keyword>
<keyword evidence="4" id="KW-1185">Reference proteome</keyword>
<name>A0ABQ6MRK2_9STRA</name>